<dbReference type="GO" id="GO:0016787">
    <property type="term" value="F:hydrolase activity"/>
    <property type="evidence" value="ECO:0007669"/>
    <property type="project" value="UniProtKB-KW"/>
</dbReference>
<keyword evidence="1" id="KW-0378">Hydrolase</keyword>
<organism evidence="3 4">
    <name type="scientific">Clostridium tagluense</name>
    <dbReference type="NCBI Taxonomy" id="360422"/>
    <lineage>
        <taxon>Bacteria</taxon>
        <taxon>Bacillati</taxon>
        <taxon>Bacillota</taxon>
        <taxon>Clostridia</taxon>
        <taxon>Eubacteriales</taxon>
        <taxon>Clostridiaceae</taxon>
        <taxon>Clostridium</taxon>
    </lineage>
</organism>
<dbReference type="InterPro" id="IPR051547">
    <property type="entry name" value="TDP2-like"/>
</dbReference>
<protein>
    <submittedName>
        <fullName evidence="3">Endonuclease</fullName>
    </submittedName>
</protein>
<dbReference type="PANTHER" id="PTHR15822">
    <property type="entry name" value="TRAF AND TNF RECEPTOR-ASSOCIATED PROTEIN"/>
    <property type="match status" value="1"/>
</dbReference>
<dbReference type="SUPFAM" id="SSF56219">
    <property type="entry name" value="DNase I-like"/>
    <property type="match status" value="1"/>
</dbReference>
<dbReference type="AlphaFoldDB" id="A0A401UUT9"/>
<dbReference type="InterPro" id="IPR036691">
    <property type="entry name" value="Endo/exonu/phosph_ase_sf"/>
</dbReference>
<feature type="domain" description="Endonuclease/exonuclease/phosphatase" evidence="2">
    <location>
        <begin position="19"/>
        <end position="256"/>
    </location>
</feature>
<dbReference type="Pfam" id="PF03372">
    <property type="entry name" value="Exo_endo_phos"/>
    <property type="match status" value="1"/>
</dbReference>
<dbReference type="CDD" id="cd09079">
    <property type="entry name" value="RgfB-like"/>
    <property type="match status" value="1"/>
</dbReference>
<accession>A0A401UUT9</accession>
<reference evidence="3 4" key="1">
    <citation type="submission" date="2018-11" db="EMBL/GenBank/DDBJ databases">
        <title>Genome sequencing and assembly of Clostridium tagluense strain A121.</title>
        <authorList>
            <person name="Murakami T."/>
            <person name="Segawa T."/>
            <person name="Shcherbakova V.A."/>
            <person name="Mori H."/>
            <person name="Yoshimura Y."/>
        </authorList>
    </citation>
    <scope>NUCLEOTIDE SEQUENCE [LARGE SCALE GENOMIC DNA]</scope>
    <source>
        <strain evidence="3 4">A121</strain>
    </source>
</reference>
<dbReference type="InterPro" id="IPR005135">
    <property type="entry name" value="Endo/exonuclease/phosphatase"/>
</dbReference>
<dbReference type="GO" id="GO:0004519">
    <property type="term" value="F:endonuclease activity"/>
    <property type="evidence" value="ECO:0007669"/>
    <property type="project" value="UniProtKB-KW"/>
</dbReference>
<keyword evidence="3" id="KW-0255">Endonuclease</keyword>
<dbReference type="OrthoDB" id="9812537at2"/>
<evidence type="ECO:0000256" key="1">
    <source>
        <dbReference type="ARBA" id="ARBA00022801"/>
    </source>
</evidence>
<proteinExistence type="predicted"/>
<keyword evidence="3" id="KW-0540">Nuclease</keyword>
<evidence type="ECO:0000313" key="4">
    <source>
        <dbReference type="Proteomes" id="UP000287872"/>
    </source>
</evidence>
<comment type="caution">
    <text evidence="3">The sequence shown here is derived from an EMBL/GenBank/DDBJ whole genome shotgun (WGS) entry which is preliminary data.</text>
</comment>
<dbReference type="RefSeq" id="WP_125006630.1">
    <property type="nucleotide sequence ID" value="NZ_BHYK01000078.1"/>
</dbReference>
<keyword evidence="4" id="KW-1185">Reference proteome</keyword>
<name>A0A401UUT9_9CLOT</name>
<gene>
    <name evidence="3" type="ORF">Ctaglu_48790</name>
</gene>
<evidence type="ECO:0000259" key="2">
    <source>
        <dbReference type="Pfam" id="PF03372"/>
    </source>
</evidence>
<dbReference type="Gene3D" id="3.60.10.10">
    <property type="entry name" value="Endonuclease/exonuclease/phosphatase"/>
    <property type="match status" value="1"/>
</dbReference>
<dbReference type="Proteomes" id="UP000287872">
    <property type="component" value="Unassembled WGS sequence"/>
</dbReference>
<dbReference type="PANTHER" id="PTHR15822:SF23">
    <property type="entry name" value="ENDONUCLEASE_EXONUCLEASE_PHOSPHATASE FAMILY PROTEIN"/>
    <property type="match status" value="1"/>
</dbReference>
<dbReference type="EMBL" id="BHYK01000078">
    <property type="protein sequence ID" value="GCD13256.1"/>
    <property type="molecule type" value="Genomic_DNA"/>
</dbReference>
<sequence length="265" mass="30672">MKLLTLNCHSWIEENQYEKIKIIANTIKEKKYDVIALQEVSQSINENLAYDNIKKDNFALILLKELEKLGCKEYTMLWGFSHIGYDIYEEGVSIITKHKIEEGGENSIFISNSTNREFWKTRVVVGASIKINSEMVDFYSCHLGWWQDEEEPFREQVGKLLNNIKKNRLTFFMGDFNNNAFIRNEGYDYLMGKGIRDTFTLASEKDCGVTVKGKIDGWDLNKNDLRLDLILVNEDIDVKYSKVIFNDENGSVVSDHYGVEIDSSL</sequence>
<evidence type="ECO:0000313" key="3">
    <source>
        <dbReference type="EMBL" id="GCD13256.1"/>
    </source>
</evidence>